<dbReference type="InterPro" id="IPR016122">
    <property type="entry name" value="SpoOB_C"/>
</dbReference>
<keyword evidence="1" id="KW-0597">Phosphoprotein</keyword>
<reference evidence="5 6" key="1">
    <citation type="submission" date="2021-05" db="EMBL/GenBank/DDBJ databases">
        <title>Novel Bacillus species.</title>
        <authorList>
            <person name="Liu G."/>
        </authorList>
    </citation>
    <scope>NUCLEOTIDE SEQUENCE [LARGE SCALE GENOMIC DNA]</scope>
    <source>
        <strain evidence="5 6">FJAT-49682</strain>
    </source>
</reference>
<dbReference type="GO" id="GO:0000155">
    <property type="term" value="F:phosphorelay sensor kinase activity"/>
    <property type="evidence" value="ECO:0007669"/>
    <property type="project" value="InterPro"/>
</dbReference>
<name>A0A942UPA4_9BACI</name>
<dbReference type="InterPro" id="IPR037100">
    <property type="entry name" value="Spo0B_C_sf"/>
</dbReference>
<proteinExistence type="predicted"/>
<comment type="caution">
    <text evidence="5">The sequence shown here is derived from an EMBL/GenBank/DDBJ whole genome shotgun (WGS) entry which is preliminary data.</text>
</comment>
<accession>A0A942UPA4</accession>
<dbReference type="SUPFAM" id="SSF55890">
    <property type="entry name" value="Sporulation response regulatory protein Spo0B"/>
    <property type="match status" value="1"/>
</dbReference>
<dbReference type="RefSeq" id="WP_213097509.1">
    <property type="nucleotide sequence ID" value="NZ_JAGYPH010000001.1"/>
</dbReference>
<dbReference type="Gene3D" id="1.10.287.130">
    <property type="match status" value="1"/>
</dbReference>
<dbReference type="SMART" id="SM01317">
    <property type="entry name" value="SPOB_ab"/>
    <property type="match status" value="1"/>
</dbReference>
<evidence type="ECO:0000256" key="3">
    <source>
        <dbReference type="ARBA" id="ARBA00022777"/>
    </source>
</evidence>
<dbReference type="Pfam" id="PF14689">
    <property type="entry name" value="SPOB_a"/>
    <property type="match status" value="1"/>
</dbReference>
<dbReference type="InterPro" id="IPR039506">
    <property type="entry name" value="SPOB_a"/>
</dbReference>
<sequence length="177" mass="20931">MNEKCNMIEVLQHTRHDWLNRLQLIKGNIELGKIEQAKRIINEIVLDTQHEARLTNLKLPEFASMLLTHNWSGHSFRIEYEIVDDLQVSQLDDKLLANWMHRFFRELDDAVHPLYENHLYITIEPLDNKVLFLFHCNGVIKDSSALEQWLISEHRHAEKVEIRVVSKSEIVVEAIFN</sequence>
<keyword evidence="3" id="KW-0418">Kinase</keyword>
<protein>
    <submittedName>
        <fullName evidence="5">Spo0B domain-containing protein</fullName>
    </submittedName>
</protein>
<evidence type="ECO:0000313" key="5">
    <source>
        <dbReference type="EMBL" id="MBS4222566.1"/>
    </source>
</evidence>
<dbReference type="AlphaFoldDB" id="A0A942UPA4"/>
<keyword evidence="6" id="KW-1185">Reference proteome</keyword>
<keyword evidence="2" id="KW-0808">Transferase</keyword>
<evidence type="ECO:0000259" key="4">
    <source>
        <dbReference type="SMART" id="SM01317"/>
    </source>
</evidence>
<evidence type="ECO:0000313" key="6">
    <source>
        <dbReference type="Proteomes" id="UP000676456"/>
    </source>
</evidence>
<feature type="domain" description="Sporulation initiation phosphotransferase B C-terminal" evidence="4">
    <location>
        <begin position="59"/>
        <end position="172"/>
    </location>
</feature>
<dbReference type="Proteomes" id="UP000676456">
    <property type="component" value="Unassembled WGS sequence"/>
</dbReference>
<dbReference type="Gene3D" id="3.30.565.30">
    <property type="entry name" value="Sporulation initiation phosphotransferase B (SpoOB), C-terminal domain"/>
    <property type="match status" value="1"/>
</dbReference>
<dbReference type="InterPro" id="IPR016120">
    <property type="entry name" value="Sig_transdc_His_kin_SpoOB"/>
</dbReference>
<organism evidence="5 6">
    <name type="scientific">Lederbergia citrea</name>
    <dbReference type="NCBI Taxonomy" id="2833581"/>
    <lineage>
        <taxon>Bacteria</taxon>
        <taxon>Bacillati</taxon>
        <taxon>Bacillota</taxon>
        <taxon>Bacilli</taxon>
        <taxon>Bacillales</taxon>
        <taxon>Bacillaceae</taxon>
        <taxon>Lederbergia</taxon>
    </lineage>
</organism>
<evidence type="ECO:0000256" key="1">
    <source>
        <dbReference type="ARBA" id="ARBA00022553"/>
    </source>
</evidence>
<dbReference type="EMBL" id="JAGYPN010000001">
    <property type="protein sequence ID" value="MBS4222566.1"/>
    <property type="molecule type" value="Genomic_DNA"/>
</dbReference>
<gene>
    <name evidence="5" type="ORF">KHA91_07315</name>
</gene>
<evidence type="ECO:0000256" key="2">
    <source>
        <dbReference type="ARBA" id="ARBA00022679"/>
    </source>
</evidence>
<dbReference type="Pfam" id="PF14682">
    <property type="entry name" value="SPOB_ab"/>
    <property type="match status" value="1"/>
</dbReference>